<comment type="subcellular location">
    <subcellularLocation>
        <location evidence="3">Nucleus</location>
    </subcellularLocation>
</comment>
<dbReference type="KEGG" id="kng:KNAG_0A07800"/>
<dbReference type="STRING" id="1071383.J7RUC9"/>
<name>J7RUC9_HUIN7</name>
<feature type="compositionally biased region" description="Low complexity" evidence="4">
    <location>
        <begin position="93"/>
        <end position="120"/>
    </location>
</feature>
<protein>
    <recommendedName>
        <fullName evidence="5">TFIIS N-terminal domain-containing protein</fullName>
    </recommendedName>
</protein>
<dbReference type="Pfam" id="PF08711">
    <property type="entry name" value="Med26"/>
    <property type="match status" value="1"/>
</dbReference>
<feature type="compositionally biased region" description="Low complexity" evidence="4">
    <location>
        <begin position="148"/>
        <end position="161"/>
    </location>
</feature>
<feature type="domain" description="TFIIS N-terminal" evidence="5">
    <location>
        <begin position="275"/>
        <end position="352"/>
    </location>
</feature>
<comment type="function">
    <text evidence="1">Transcription factor involved in RNA polymerase II transcription regulation. May function in both SPT15/TBP post-recruitment and recruitment steps of transcription.</text>
</comment>
<dbReference type="InterPro" id="IPR035441">
    <property type="entry name" value="TFIIS/LEDGF_dom_sf"/>
</dbReference>
<dbReference type="Gene3D" id="1.20.930.10">
    <property type="entry name" value="Conserved domain common to transcription factors TFIIS, elongin A, CRSP70"/>
    <property type="match status" value="1"/>
</dbReference>
<dbReference type="RefSeq" id="XP_022462678.1">
    <property type="nucleotide sequence ID" value="XM_022611251.1"/>
</dbReference>
<evidence type="ECO:0000256" key="3">
    <source>
        <dbReference type="PROSITE-ProRule" id="PRU00649"/>
    </source>
</evidence>
<evidence type="ECO:0000256" key="2">
    <source>
        <dbReference type="ARBA" id="ARBA00037992"/>
    </source>
</evidence>
<reference evidence="7" key="2">
    <citation type="submission" date="2012-08" db="EMBL/GenBank/DDBJ databases">
        <title>Genome sequence of Kazachstania naganishii.</title>
        <authorList>
            <person name="Gordon J.L."/>
            <person name="Armisen D."/>
            <person name="Proux-Wera E."/>
            <person name="OhEigeartaigh S.S."/>
            <person name="Byrne K.P."/>
            <person name="Wolfe K.H."/>
        </authorList>
    </citation>
    <scope>NUCLEOTIDE SEQUENCE [LARGE SCALE GENOMIC DNA]</scope>
    <source>
        <strain evidence="7">ATCC MYA-139 / BCRC 22969 / CBS 8797 / CCRC 22969 / KCTC 17520 / NBRC 10181 / NCYC 3082</strain>
    </source>
</reference>
<dbReference type="GO" id="GO:0005634">
    <property type="term" value="C:nucleus"/>
    <property type="evidence" value="ECO:0007669"/>
    <property type="project" value="UniProtKB-SubCell"/>
</dbReference>
<comment type="similarity">
    <text evidence="2">Belongs to the IWS1 family.</text>
</comment>
<accession>J7RUC9</accession>
<dbReference type="PANTHER" id="PTHR46010:SF1">
    <property type="entry name" value="PROTEIN IWS1 HOMOLOG"/>
    <property type="match status" value="1"/>
</dbReference>
<evidence type="ECO:0000313" key="7">
    <source>
        <dbReference type="Proteomes" id="UP000006310"/>
    </source>
</evidence>
<dbReference type="InterPro" id="IPR017923">
    <property type="entry name" value="TFIIS_N"/>
</dbReference>
<dbReference type="GO" id="GO:0016973">
    <property type="term" value="P:poly(A)+ mRNA export from nucleus"/>
    <property type="evidence" value="ECO:0007669"/>
    <property type="project" value="TreeGrafter"/>
</dbReference>
<feature type="compositionally biased region" description="Polar residues" evidence="4">
    <location>
        <begin position="395"/>
        <end position="404"/>
    </location>
</feature>
<feature type="compositionally biased region" description="Polar residues" evidence="4">
    <location>
        <begin position="162"/>
        <end position="178"/>
    </location>
</feature>
<dbReference type="GeneID" id="34524067"/>
<evidence type="ECO:0000256" key="4">
    <source>
        <dbReference type="SAM" id="MobiDB-lite"/>
    </source>
</evidence>
<dbReference type="EMBL" id="HE978314">
    <property type="protein sequence ID" value="CCK68432.1"/>
    <property type="molecule type" value="Genomic_DNA"/>
</dbReference>
<feature type="compositionally biased region" description="Acidic residues" evidence="4">
    <location>
        <begin position="138"/>
        <end position="147"/>
    </location>
</feature>
<dbReference type="HOGENOM" id="CLU_045275_0_0_1"/>
<dbReference type="PROSITE" id="PS51319">
    <property type="entry name" value="TFIIS_N"/>
    <property type="match status" value="1"/>
</dbReference>
<reference evidence="6 7" key="1">
    <citation type="journal article" date="2011" name="Proc. Natl. Acad. Sci. U.S.A.">
        <title>Evolutionary erosion of yeast sex chromosomes by mating-type switching accidents.</title>
        <authorList>
            <person name="Gordon J.L."/>
            <person name="Armisen D."/>
            <person name="Proux-Wera E."/>
            <person name="Oheigeartaigh S.S."/>
            <person name="Byrne K.P."/>
            <person name="Wolfe K.H."/>
        </authorList>
    </citation>
    <scope>NUCLEOTIDE SEQUENCE [LARGE SCALE GENOMIC DNA]</scope>
    <source>
        <strain evidence="7">ATCC MYA-139 / BCRC 22969 / CBS 8797 / CCRC 22969 / KCTC 17520 / NBRC 10181 / NCYC 3082</strain>
    </source>
</reference>
<keyword evidence="3" id="KW-0539">Nucleus</keyword>
<dbReference type="eggNOG" id="KOG1793">
    <property type="taxonomic scope" value="Eukaryota"/>
</dbReference>
<dbReference type="Proteomes" id="UP000006310">
    <property type="component" value="Chromosome 1"/>
</dbReference>
<dbReference type="Gene3D" id="1.20.5.170">
    <property type="match status" value="1"/>
</dbReference>
<proteinExistence type="inferred from homology"/>
<sequence length="465" mass="50510">MSEGANGDAVPESREEYSVNTAAAAVAAINGAIDGLEKTDGIDPATAETAHGDEEAPAVDSVARSETPVVENADTTEERPVVNTDAAESPVVEDTATTEETASREGTTPSVTPGETTTATQPGERSRKHIANGYGSDSDSDSGEDDGAASGRSGGTRVTGSQNAYDSDDNNVGGQQLTKRQQLEEKLDALLKKPKVRRTRRDEDDLEQFLDEKILRLKDEMNVAAQMDIDTLNKRIETGDSSQVAIQKVKLLPKVESILSKANLADTILDNNLLQSVRIWLEPLPDGSLPSFEIQKSLFAAIKDLPVKTEHLKESGLGRVMIFYTKSKRVEPQLARIAERLIAEWTRPIIGASDNYRDKRITQLEFDSEKLRKKSALNSAKRRKKQRTVEDGSADSGSTSQSLYEQAAARRNRAAAPAQTTTDYKYAPMSNVMAVGNNARSTGVGASLNNSDLYKRLNSRLNKKK</sequence>
<feature type="region of interest" description="Disordered" evidence="4">
    <location>
        <begin position="376"/>
        <end position="420"/>
    </location>
</feature>
<feature type="compositionally biased region" description="Basic residues" evidence="4">
    <location>
        <begin position="376"/>
        <end position="386"/>
    </location>
</feature>
<organism evidence="6 7">
    <name type="scientific">Huiozyma naganishii (strain ATCC MYA-139 / BCRC 22969 / CBS 8797 / KCTC 17520 / NBRC 10181 / NCYC 3082 / Yp74L-3)</name>
    <name type="common">Yeast</name>
    <name type="synonym">Kazachstania naganishii</name>
    <dbReference type="NCBI Taxonomy" id="1071383"/>
    <lineage>
        <taxon>Eukaryota</taxon>
        <taxon>Fungi</taxon>
        <taxon>Dikarya</taxon>
        <taxon>Ascomycota</taxon>
        <taxon>Saccharomycotina</taxon>
        <taxon>Saccharomycetes</taxon>
        <taxon>Saccharomycetales</taxon>
        <taxon>Saccharomycetaceae</taxon>
        <taxon>Huiozyma</taxon>
    </lineage>
</organism>
<evidence type="ECO:0000259" key="5">
    <source>
        <dbReference type="PROSITE" id="PS51319"/>
    </source>
</evidence>
<dbReference type="PANTHER" id="PTHR46010">
    <property type="entry name" value="PROTEIN IWS1 HOMOLOG"/>
    <property type="match status" value="1"/>
</dbReference>
<keyword evidence="7" id="KW-1185">Reference proteome</keyword>
<dbReference type="AlphaFoldDB" id="J7RUC9"/>
<dbReference type="InterPro" id="IPR051037">
    <property type="entry name" value="RNAPII_TF_IWS1"/>
</dbReference>
<gene>
    <name evidence="6" type="primary">KNAG0A07800</name>
    <name evidence="6" type="ordered locus">KNAG_0A07800</name>
</gene>
<feature type="region of interest" description="Disordered" evidence="4">
    <location>
        <begin position="36"/>
        <end position="178"/>
    </location>
</feature>
<evidence type="ECO:0000313" key="6">
    <source>
        <dbReference type="EMBL" id="CCK68432.1"/>
    </source>
</evidence>
<dbReference type="OrthoDB" id="21124at2759"/>
<evidence type="ECO:0000256" key="1">
    <source>
        <dbReference type="ARBA" id="ARBA00037349"/>
    </source>
</evidence>